<feature type="compositionally biased region" description="Acidic residues" evidence="4">
    <location>
        <begin position="867"/>
        <end position="878"/>
    </location>
</feature>
<dbReference type="OrthoDB" id="538223at2759"/>
<evidence type="ECO:0000313" key="6">
    <source>
        <dbReference type="Proteomes" id="UP000297299"/>
    </source>
</evidence>
<organism evidence="5 6">
    <name type="scientific">Botryotinia calthae</name>
    <dbReference type="NCBI Taxonomy" id="38488"/>
    <lineage>
        <taxon>Eukaryota</taxon>
        <taxon>Fungi</taxon>
        <taxon>Dikarya</taxon>
        <taxon>Ascomycota</taxon>
        <taxon>Pezizomycotina</taxon>
        <taxon>Leotiomycetes</taxon>
        <taxon>Helotiales</taxon>
        <taxon>Sclerotiniaceae</taxon>
        <taxon>Botryotinia</taxon>
    </lineage>
</organism>
<dbReference type="InterPro" id="IPR001680">
    <property type="entry name" value="WD40_rpt"/>
</dbReference>
<evidence type="ECO:0000256" key="1">
    <source>
        <dbReference type="ARBA" id="ARBA00022574"/>
    </source>
</evidence>
<dbReference type="Gene3D" id="2.130.10.10">
    <property type="entry name" value="YVTN repeat-like/Quinoprotein amine dehydrogenase"/>
    <property type="match status" value="3"/>
</dbReference>
<dbReference type="PROSITE" id="PS50082">
    <property type="entry name" value="WD_REPEATS_2"/>
    <property type="match status" value="5"/>
</dbReference>
<evidence type="ECO:0000256" key="2">
    <source>
        <dbReference type="ARBA" id="ARBA00022737"/>
    </source>
</evidence>
<dbReference type="InterPro" id="IPR015943">
    <property type="entry name" value="WD40/YVTN_repeat-like_dom_sf"/>
</dbReference>
<dbReference type="PRINTS" id="PR00320">
    <property type="entry name" value="GPROTEINBRPT"/>
</dbReference>
<dbReference type="PROSITE" id="PS50294">
    <property type="entry name" value="WD_REPEATS_REGION"/>
    <property type="match status" value="5"/>
</dbReference>
<reference evidence="5 6" key="1">
    <citation type="submission" date="2017-11" db="EMBL/GenBank/DDBJ databases">
        <title>Comparative genomics of Botrytis spp.</title>
        <authorList>
            <person name="Valero-Jimenez C.A."/>
            <person name="Tapia P."/>
            <person name="Veloso J."/>
            <person name="Silva-Moreno E."/>
            <person name="Staats M."/>
            <person name="Valdes J.H."/>
            <person name="Van Kan J.A.L."/>
        </authorList>
    </citation>
    <scope>NUCLEOTIDE SEQUENCE [LARGE SCALE GENOMIC DNA]</scope>
    <source>
        <strain evidence="5 6">MUCL2830</strain>
    </source>
</reference>
<sequence>MDNLRANACDVEPGTRIAEIDEKKKAKYLLDVEYSCCHWMNHLYKSNSKQGDDGLLHIFLTKHFLHWLEVMSLTKQVPESIIVMNDLKSYTSHVENSELYRFIHDAEQFISFNRSGIEQAPLQIYSSALFLAPKKNIIRQTFKRCIPPWLYEITRKRSSWTPGIQILEGHTSFIHDIVFSPNRKMVASGSWDHQIRLYDTATGRLLQVYHPASDIASHAAFSSDSRMIASGLDDGTIRIWDTLTGELLHVFEGHSDTVTSIIFSLDDKMIISCSRDATVRLWTMDSNHSSELLFGPGSHSSGLYALLISPDNKMIAGLLEHDEICLCNTDEKLFRLFNNNAGNEDSFFGSIILSPNSKLLASIHHKTEIRVCGTEVGRKLLWVHEYHQLIGSIVFSPNSQMIALAVLKSVQLWDARKGVLLQTFNGHFYHVMDISFSPNGQMMASASQDRTIRLWYISGQLVKILKGHLFAVTKILFSPDSKMIASSSPDKTVRLWDIETLIAIPLSNIQGNSIKDGIRCLKFSSNGRMLAIDYVYLKDVLLQDVETGEVRQRLVNACLDDNARLPIQFSPNNKIIAIAAGNGRTTELWDAAEGKLLHELDNDGENINRIIFSLDSTMVLCDDDDKCQSKLWNSRTGKFLKKLPSCVNKKHWYLAAFSPDGKVLAFGFDHETQLWSTKTGKLLRKMDNHPSSTSSRGRFARLPTLKRSYNLSYSNDWIVEKTFNGERNILWLPFEYRPSCMASRRGIIAMGYRSGKIFRMKIGNDDNEVFAKDIGVWGGELDTGEDEEIDDYGKEMDGLSDQMWNQILSRSSSKVMGHCEDSTEDPCVWEGTIDSDAESSEKGASERFSGGEQLQRQLSEERLMKEEEIDDEEIQNEELENKENEKEVIENEETENDEKRVSQRRRTEIKPSHRELTYILSLRTSIEWSAQVQMTFISLGLASSLGTACGPKFFRNVFDQKIINAWRIDELCAVEEGEGAETRSRLRLTSNPATTDRASPIPTEEVMYPYCGFIDAGPIEWESMGGRVQEFDRSQLLEADVENTRRKDYTFSKIHKKRTRYNATCMMTRFSDLVHCLSFLIPIPRKTRTTLLFSELTTSSHQQL</sequence>
<feature type="repeat" description="WD" evidence="3">
    <location>
        <begin position="167"/>
        <end position="208"/>
    </location>
</feature>
<dbReference type="STRING" id="38488.A0A4Y8D7U3"/>
<feature type="region of interest" description="Disordered" evidence="4">
    <location>
        <begin position="835"/>
        <end position="908"/>
    </location>
</feature>
<dbReference type="PANTHER" id="PTHR19879">
    <property type="entry name" value="TRANSCRIPTION INITIATION FACTOR TFIID"/>
    <property type="match status" value="1"/>
</dbReference>
<feature type="repeat" description="WD" evidence="3">
    <location>
        <begin position="465"/>
        <end position="500"/>
    </location>
</feature>
<accession>A0A4Y8D7U3</accession>
<name>A0A4Y8D7U3_9HELO</name>
<dbReference type="SUPFAM" id="SSF101908">
    <property type="entry name" value="Putative isomerase YbhE"/>
    <property type="match status" value="1"/>
</dbReference>
<dbReference type="Pfam" id="PF00400">
    <property type="entry name" value="WD40"/>
    <property type="match status" value="5"/>
</dbReference>
<dbReference type="InterPro" id="IPR019775">
    <property type="entry name" value="WD40_repeat_CS"/>
</dbReference>
<proteinExistence type="predicted"/>
<feature type="repeat" description="WD" evidence="3">
    <location>
        <begin position="220"/>
        <end position="250"/>
    </location>
</feature>
<keyword evidence="1 3" id="KW-0853">WD repeat</keyword>
<dbReference type="InterPro" id="IPR036322">
    <property type="entry name" value="WD40_repeat_dom_sf"/>
</dbReference>
<dbReference type="AlphaFoldDB" id="A0A4Y8D7U3"/>
<keyword evidence="2" id="KW-0677">Repeat</keyword>
<feature type="compositionally biased region" description="Basic and acidic residues" evidence="4">
    <location>
        <begin position="879"/>
        <end position="889"/>
    </location>
</feature>
<dbReference type="Proteomes" id="UP000297299">
    <property type="component" value="Unassembled WGS sequence"/>
</dbReference>
<dbReference type="PANTHER" id="PTHR19879:SF9">
    <property type="entry name" value="TRANSCRIPTION INITIATION FACTOR TFIID SUBUNIT 5"/>
    <property type="match status" value="1"/>
</dbReference>
<comment type="caution">
    <text evidence="5">The sequence shown here is derived from an EMBL/GenBank/DDBJ whole genome shotgun (WGS) entry which is preliminary data.</text>
</comment>
<feature type="repeat" description="WD" evidence="3">
    <location>
        <begin position="251"/>
        <end position="292"/>
    </location>
</feature>
<dbReference type="CDD" id="cd00200">
    <property type="entry name" value="WD40"/>
    <property type="match status" value="2"/>
</dbReference>
<evidence type="ECO:0000256" key="3">
    <source>
        <dbReference type="PROSITE-ProRule" id="PRU00221"/>
    </source>
</evidence>
<gene>
    <name evidence="5" type="ORF">BOTCAL_0112g00280</name>
</gene>
<dbReference type="EMBL" id="PHWZ01000112">
    <property type="protein sequence ID" value="TEY69589.1"/>
    <property type="molecule type" value="Genomic_DNA"/>
</dbReference>
<evidence type="ECO:0000313" key="5">
    <source>
        <dbReference type="EMBL" id="TEY69589.1"/>
    </source>
</evidence>
<feature type="compositionally biased region" description="Basic and acidic residues" evidence="4">
    <location>
        <begin position="897"/>
        <end position="908"/>
    </location>
</feature>
<dbReference type="InterPro" id="IPR020472">
    <property type="entry name" value="WD40_PAC1"/>
</dbReference>
<dbReference type="SUPFAM" id="SSF50978">
    <property type="entry name" value="WD40 repeat-like"/>
    <property type="match status" value="1"/>
</dbReference>
<evidence type="ECO:0000256" key="4">
    <source>
        <dbReference type="SAM" id="MobiDB-lite"/>
    </source>
</evidence>
<dbReference type="SMART" id="SM00320">
    <property type="entry name" value="WD40"/>
    <property type="match status" value="8"/>
</dbReference>
<protein>
    <submittedName>
        <fullName evidence="5">Uncharacterized protein</fullName>
    </submittedName>
</protein>
<dbReference type="PROSITE" id="PS00678">
    <property type="entry name" value="WD_REPEATS_1"/>
    <property type="match status" value="1"/>
</dbReference>
<keyword evidence="6" id="KW-1185">Reference proteome</keyword>
<feature type="repeat" description="WD" evidence="3">
    <location>
        <begin position="424"/>
        <end position="455"/>
    </location>
</feature>